<dbReference type="Proteomes" id="UP001499951">
    <property type="component" value="Unassembled WGS sequence"/>
</dbReference>
<feature type="transmembrane region" description="Helical" evidence="1">
    <location>
        <begin position="12"/>
        <end position="36"/>
    </location>
</feature>
<keyword evidence="1" id="KW-1133">Transmembrane helix</keyword>
<gene>
    <name evidence="3" type="ORF">GCM10008942_05050</name>
</gene>
<dbReference type="InterPro" id="IPR003675">
    <property type="entry name" value="Rce1/LyrA-like_dom"/>
</dbReference>
<evidence type="ECO:0000259" key="2">
    <source>
        <dbReference type="Pfam" id="PF02517"/>
    </source>
</evidence>
<keyword evidence="1" id="KW-0472">Membrane</keyword>
<evidence type="ECO:0000256" key="1">
    <source>
        <dbReference type="SAM" id="Phobius"/>
    </source>
</evidence>
<accession>A0ABN1E5J9</accession>
<reference evidence="3 4" key="1">
    <citation type="journal article" date="2019" name="Int. J. Syst. Evol. Microbiol.">
        <title>The Global Catalogue of Microorganisms (GCM) 10K type strain sequencing project: providing services to taxonomists for standard genome sequencing and annotation.</title>
        <authorList>
            <consortium name="The Broad Institute Genomics Platform"/>
            <consortium name="The Broad Institute Genome Sequencing Center for Infectious Disease"/>
            <person name="Wu L."/>
            <person name="Ma J."/>
        </authorList>
    </citation>
    <scope>NUCLEOTIDE SEQUENCE [LARGE SCALE GENOMIC DNA]</scope>
    <source>
        <strain evidence="3 4">JCM 15089</strain>
    </source>
</reference>
<feature type="domain" description="CAAX prenyl protease 2/Lysostaphin resistance protein A-like" evidence="2">
    <location>
        <begin position="127"/>
        <end position="213"/>
    </location>
</feature>
<organism evidence="3 4">
    <name type="scientific">Rhizomicrobium electricum</name>
    <dbReference type="NCBI Taxonomy" id="480070"/>
    <lineage>
        <taxon>Bacteria</taxon>
        <taxon>Pseudomonadati</taxon>
        <taxon>Pseudomonadota</taxon>
        <taxon>Alphaproteobacteria</taxon>
        <taxon>Micropepsales</taxon>
        <taxon>Micropepsaceae</taxon>
        <taxon>Rhizomicrobium</taxon>
    </lineage>
</organism>
<proteinExistence type="predicted"/>
<dbReference type="Pfam" id="PF02517">
    <property type="entry name" value="Rce1-like"/>
    <property type="match status" value="1"/>
</dbReference>
<protein>
    <submittedName>
        <fullName evidence="3">CPBP family intramembrane metalloprotease</fullName>
    </submittedName>
</protein>
<evidence type="ECO:0000313" key="4">
    <source>
        <dbReference type="Proteomes" id="UP001499951"/>
    </source>
</evidence>
<name>A0ABN1E5J9_9PROT</name>
<keyword evidence="1" id="KW-0812">Transmembrane</keyword>
<dbReference type="GO" id="GO:0008237">
    <property type="term" value="F:metallopeptidase activity"/>
    <property type="evidence" value="ECO:0007669"/>
    <property type="project" value="UniProtKB-KW"/>
</dbReference>
<evidence type="ECO:0000313" key="3">
    <source>
        <dbReference type="EMBL" id="GAA0559559.1"/>
    </source>
</evidence>
<dbReference type="EMBL" id="BAAADD010000001">
    <property type="protein sequence ID" value="GAA0559559.1"/>
    <property type="molecule type" value="Genomic_DNA"/>
</dbReference>
<keyword evidence="4" id="KW-1185">Reference proteome</keyword>
<comment type="caution">
    <text evidence="3">The sequence shown here is derived from an EMBL/GenBank/DDBJ whole genome shotgun (WGS) entry which is preliminary data.</text>
</comment>
<feature type="transmembrane region" description="Helical" evidence="1">
    <location>
        <begin position="89"/>
        <end position="110"/>
    </location>
</feature>
<dbReference type="RefSeq" id="WP_166931287.1">
    <property type="nucleotide sequence ID" value="NZ_BAAADD010000001.1"/>
</dbReference>
<feature type="transmembrane region" description="Helical" evidence="1">
    <location>
        <begin position="130"/>
        <end position="150"/>
    </location>
</feature>
<keyword evidence="3" id="KW-0378">Hydrolase</keyword>
<sequence length="222" mass="24007">MRNLLQKLPFPVEFAVVVAGAYGYSIITSVLALAHIHVGMAGPSEFGVWRVVAFQAITTAVLGLFLWARGWKAERFGLDTHWRDGPWGLVLAAGAYLGILAVSILVSAFLPSVVPQQSGAVVPTLSPYAVAALVLVNGFYEEFFAAGYLITALKEKGHPDLGINIGVALRVGLHISQGVSSVVLIPIGLIFGTWYARSGRLWPLILAHVLLNAWSYSHYIKW</sequence>
<keyword evidence="3" id="KW-0482">Metalloprotease</keyword>
<keyword evidence="3" id="KW-0645">Protease</keyword>
<feature type="transmembrane region" description="Helical" evidence="1">
    <location>
        <begin position="171"/>
        <end position="195"/>
    </location>
</feature>
<feature type="transmembrane region" description="Helical" evidence="1">
    <location>
        <begin position="48"/>
        <end position="68"/>
    </location>
</feature>